<dbReference type="Proteomes" id="UP000451565">
    <property type="component" value="Unassembled WGS sequence"/>
</dbReference>
<protein>
    <recommendedName>
        <fullName evidence="4">Transmembrane protein</fullName>
    </recommendedName>
</protein>
<keyword evidence="3" id="KW-1185">Reference proteome</keyword>
<name>A0A843YTL9_9BURK</name>
<dbReference type="AlphaFoldDB" id="A0A843YTL9"/>
<evidence type="ECO:0000313" key="3">
    <source>
        <dbReference type="Proteomes" id="UP000451565"/>
    </source>
</evidence>
<gene>
    <name evidence="2" type="ORF">GEV47_09685</name>
</gene>
<comment type="caution">
    <text evidence="2">The sequence shown here is derived from an EMBL/GenBank/DDBJ whole genome shotgun (WGS) entry which is preliminary data.</text>
</comment>
<feature type="transmembrane region" description="Helical" evidence="1">
    <location>
        <begin position="97"/>
        <end position="116"/>
    </location>
</feature>
<evidence type="ECO:0000256" key="1">
    <source>
        <dbReference type="SAM" id="Phobius"/>
    </source>
</evidence>
<accession>A0A843YTL9</accession>
<reference evidence="2 3" key="1">
    <citation type="submission" date="2019-10" db="EMBL/GenBank/DDBJ databases">
        <title>Glaciimonas soli sp. nov., a psychrophilic bacterium isolated from the forest soil of a high elevation mountain in Taiwan.</title>
        <authorList>
            <person name="Wang L.-T."/>
            <person name="Shieh W.Y."/>
        </authorList>
    </citation>
    <scope>NUCLEOTIDE SEQUENCE [LARGE SCALE GENOMIC DNA]</scope>
    <source>
        <strain evidence="2 3">GS1</strain>
    </source>
</reference>
<keyword evidence="1" id="KW-0472">Membrane</keyword>
<dbReference type="OrthoDB" id="8777245at2"/>
<dbReference type="RefSeq" id="WP_153234558.1">
    <property type="nucleotide sequence ID" value="NZ_WINI01000004.1"/>
</dbReference>
<evidence type="ECO:0000313" key="2">
    <source>
        <dbReference type="EMBL" id="MQR00953.1"/>
    </source>
</evidence>
<keyword evidence="1" id="KW-1133">Transmembrane helix</keyword>
<keyword evidence="1" id="KW-0812">Transmembrane</keyword>
<proteinExistence type="predicted"/>
<sequence>MTQLPNYDRHRSLAERKLQLLQEGAAFRAEMIHCRDAVRSNLNTRSWSKNLLGRATGMAYSLIKQPATKAVGLQVLAPLLATGASFLSKKHYPRKSLIVGSALIAAIGAGAAYFRFKSNKSVDSE</sequence>
<organism evidence="2 3">
    <name type="scientific">Glaciimonas soli</name>
    <dbReference type="NCBI Taxonomy" id="2590999"/>
    <lineage>
        <taxon>Bacteria</taxon>
        <taxon>Pseudomonadati</taxon>
        <taxon>Pseudomonadota</taxon>
        <taxon>Betaproteobacteria</taxon>
        <taxon>Burkholderiales</taxon>
        <taxon>Oxalobacteraceae</taxon>
        <taxon>Glaciimonas</taxon>
    </lineage>
</organism>
<evidence type="ECO:0008006" key="4">
    <source>
        <dbReference type="Google" id="ProtNLM"/>
    </source>
</evidence>
<dbReference type="EMBL" id="WINI01000004">
    <property type="protein sequence ID" value="MQR00953.1"/>
    <property type="molecule type" value="Genomic_DNA"/>
</dbReference>